<organism evidence="1 2">
    <name type="scientific">Amphibiibacter pelophylacis</name>
    <dbReference type="NCBI Taxonomy" id="1799477"/>
    <lineage>
        <taxon>Bacteria</taxon>
        <taxon>Pseudomonadati</taxon>
        <taxon>Pseudomonadota</taxon>
        <taxon>Betaproteobacteria</taxon>
        <taxon>Burkholderiales</taxon>
        <taxon>Sphaerotilaceae</taxon>
        <taxon>Amphibiibacter</taxon>
    </lineage>
</organism>
<keyword evidence="2" id="KW-1185">Reference proteome</keyword>
<name>A0ACC6P2Q9_9BURK</name>
<reference evidence="1" key="1">
    <citation type="submission" date="2023-10" db="EMBL/GenBank/DDBJ databases">
        <title>Amphibacter perezi, gen. nov., sp. nov. a novel taxa of the family Comamonadaceae, class Betaproteobacteria isolated from the skin microbiota of Pelophylax perezi from different populations.</title>
        <authorList>
            <person name="Costa S."/>
            <person name="Proenca D.N."/>
            <person name="Lopes I."/>
            <person name="Morais P.V."/>
        </authorList>
    </citation>
    <scope>NUCLEOTIDE SEQUENCE</scope>
    <source>
        <strain evidence="1">SL12-8</strain>
    </source>
</reference>
<proteinExistence type="predicted"/>
<accession>A0ACC6P2Q9</accession>
<gene>
    <name evidence="1" type="ORF">RV045_08635</name>
</gene>
<evidence type="ECO:0000313" key="1">
    <source>
        <dbReference type="EMBL" id="MEJ7138495.1"/>
    </source>
</evidence>
<dbReference type="EC" id="2.7.7.65" evidence="1"/>
<keyword evidence="1" id="KW-0808">Transferase</keyword>
<comment type="caution">
    <text evidence="1">The sequence shown here is derived from an EMBL/GenBank/DDBJ whole genome shotgun (WGS) entry which is preliminary data.</text>
</comment>
<dbReference type="EMBL" id="JAWDIE010000011">
    <property type="protein sequence ID" value="MEJ7138495.1"/>
    <property type="molecule type" value="Genomic_DNA"/>
</dbReference>
<keyword evidence="1" id="KW-0548">Nucleotidyltransferase</keyword>
<sequence length="356" mass="39293">MSPADPQPAPTRGAVPGWNDGATAQQALADLGPPGSDEPLSTSPWALASQPPARPRLLVVDDQIANIQALYQVFAHDHQVFMATRGAQALALCHEKKPDVVLLDIGMPDMDGYTVCQQLKASEDTQDIPVIFVTAHGDEEAETRGLDVGGVDFIVKPINPRIVRARVRNQVTLKHQADLLRGWVFVDGLTGLFNRRYFDHRCALEISRSLREHSPLTVMMMDVDYFKRYNDHYGHQMGDDCLRRVAWALKRALRRPADVLARYGGEEFVCVLPSTDFEGGMLMAQRFNQAVLEQHLPHAASDVATHVTISVGVCTRQTGPGHDVPALTAALMHGADRQLYKAKTEGRHRVCGQVLE</sequence>
<evidence type="ECO:0000313" key="2">
    <source>
        <dbReference type="Proteomes" id="UP001364695"/>
    </source>
</evidence>
<dbReference type="Proteomes" id="UP001364695">
    <property type="component" value="Unassembled WGS sequence"/>
</dbReference>
<protein>
    <submittedName>
        <fullName evidence="1">Diguanylate cyclase</fullName>
        <ecNumber evidence="1">2.7.7.65</ecNumber>
    </submittedName>
</protein>